<feature type="region of interest" description="Disordered" evidence="1">
    <location>
        <begin position="1"/>
        <end position="71"/>
    </location>
</feature>
<evidence type="ECO:0000256" key="1">
    <source>
        <dbReference type="SAM" id="MobiDB-lite"/>
    </source>
</evidence>
<dbReference type="Proteomes" id="UP000026960">
    <property type="component" value="Chromosome 7"/>
</dbReference>
<reference evidence="2" key="2">
    <citation type="submission" date="2015-03" db="UniProtKB">
        <authorList>
            <consortium name="EnsemblPlants"/>
        </authorList>
    </citation>
    <scope>IDENTIFICATION</scope>
</reference>
<name>A0A0D3GRM9_9ORYZ</name>
<sequence length="128" mass="13370">MEAPPPTPHPFASGCRGPHHNGPLSLSVSLAVGPHPNGRNLSNRLAVAGYMSPPPPAPPRETCSPPASSSSASAATFVLRFGISSNTSRPSPSADRGAVRRDPIRRLLPRAVTTSTTTRTTPPQQQHV</sequence>
<dbReference type="HOGENOM" id="CLU_1962964_0_0_1"/>
<feature type="compositionally biased region" description="Low complexity" evidence="1">
    <location>
        <begin position="60"/>
        <end position="71"/>
    </location>
</feature>
<reference evidence="2" key="1">
    <citation type="journal article" date="2009" name="Rice">
        <title>De Novo Next Generation Sequencing of Plant Genomes.</title>
        <authorList>
            <person name="Rounsley S."/>
            <person name="Marri P.R."/>
            <person name="Yu Y."/>
            <person name="He R."/>
            <person name="Sisneros N."/>
            <person name="Goicoechea J.L."/>
            <person name="Lee S.J."/>
            <person name="Angelova A."/>
            <person name="Kudrna D."/>
            <person name="Luo M."/>
            <person name="Affourtit J."/>
            <person name="Desany B."/>
            <person name="Knight J."/>
            <person name="Niazi F."/>
            <person name="Egholm M."/>
            <person name="Wing R.A."/>
        </authorList>
    </citation>
    <scope>NUCLEOTIDE SEQUENCE [LARGE SCALE GENOMIC DNA]</scope>
    <source>
        <strain evidence="2">cv. IRGC 105608</strain>
    </source>
</reference>
<dbReference type="AlphaFoldDB" id="A0A0D3GRM9"/>
<keyword evidence="3" id="KW-1185">Reference proteome</keyword>
<dbReference type="Gramene" id="OBART07G16290.1">
    <property type="protein sequence ID" value="OBART07G16290.1"/>
    <property type="gene ID" value="OBART07G16290"/>
</dbReference>
<dbReference type="PaxDb" id="65489-OBART07G16290.1"/>
<feature type="region of interest" description="Disordered" evidence="1">
    <location>
        <begin position="83"/>
        <end position="128"/>
    </location>
</feature>
<protein>
    <submittedName>
        <fullName evidence="2">Uncharacterized protein</fullName>
    </submittedName>
</protein>
<evidence type="ECO:0000313" key="2">
    <source>
        <dbReference type="EnsemblPlants" id="OBART07G16290.1"/>
    </source>
</evidence>
<proteinExistence type="predicted"/>
<dbReference type="EnsemblPlants" id="OBART07G16290.1">
    <property type="protein sequence ID" value="OBART07G16290.1"/>
    <property type="gene ID" value="OBART07G16290"/>
</dbReference>
<accession>A0A0D3GRM9</accession>
<evidence type="ECO:0000313" key="3">
    <source>
        <dbReference type="Proteomes" id="UP000026960"/>
    </source>
</evidence>
<organism evidence="2">
    <name type="scientific">Oryza barthii</name>
    <dbReference type="NCBI Taxonomy" id="65489"/>
    <lineage>
        <taxon>Eukaryota</taxon>
        <taxon>Viridiplantae</taxon>
        <taxon>Streptophyta</taxon>
        <taxon>Embryophyta</taxon>
        <taxon>Tracheophyta</taxon>
        <taxon>Spermatophyta</taxon>
        <taxon>Magnoliopsida</taxon>
        <taxon>Liliopsida</taxon>
        <taxon>Poales</taxon>
        <taxon>Poaceae</taxon>
        <taxon>BOP clade</taxon>
        <taxon>Oryzoideae</taxon>
        <taxon>Oryzeae</taxon>
        <taxon>Oryzinae</taxon>
        <taxon>Oryza</taxon>
    </lineage>
</organism>